<keyword evidence="1" id="KW-0472">Membrane</keyword>
<comment type="caution">
    <text evidence="2">The sequence shown here is derived from an EMBL/GenBank/DDBJ whole genome shotgun (WGS) entry which is preliminary data.</text>
</comment>
<sequence length="219" mass="24499">MSGSKYGIYTRALEPASHLHPMSSPIDQYPAPQPRYPKTRVSYDLPPTIKSIQAGWQATFQSSSIIAALFTVIQSVLLFFFSNIPRERLDPDSAGGQALLVFTYLAFFFSLSATFSSLLLTDELGEVQVRASQRASWLGPPDDLVIHEDPSKLLTHYGVRKSWRPVMWHWFLMLVLGYLCVIGQLLVYVWMMAPKAVAIAMSCVASICLLPLLSILPFQ</sequence>
<dbReference type="EMBL" id="CAJMXA010000191">
    <property type="protein sequence ID" value="CAE6420466.1"/>
    <property type="molecule type" value="Genomic_DNA"/>
</dbReference>
<evidence type="ECO:0000313" key="3">
    <source>
        <dbReference type="Proteomes" id="UP000663853"/>
    </source>
</evidence>
<keyword evidence="1" id="KW-1133">Transmembrane helix</keyword>
<dbReference type="Proteomes" id="UP000663853">
    <property type="component" value="Unassembled WGS sequence"/>
</dbReference>
<organism evidence="2 3">
    <name type="scientific">Rhizoctonia solani</name>
    <dbReference type="NCBI Taxonomy" id="456999"/>
    <lineage>
        <taxon>Eukaryota</taxon>
        <taxon>Fungi</taxon>
        <taxon>Dikarya</taxon>
        <taxon>Basidiomycota</taxon>
        <taxon>Agaricomycotina</taxon>
        <taxon>Agaricomycetes</taxon>
        <taxon>Cantharellales</taxon>
        <taxon>Ceratobasidiaceae</taxon>
        <taxon>Rhizoctonia</taxon>
    </lineage>
</organism>
<protein>
    <recommendedName>
        <fullName evidence="4">Transmembrane protein</fullName>
    </recommendedName>
</protein>
<feature type="transmembrane region" description="Helical" evidence="1">
    <location>
        <begin position="96"/>
        <end position="120"/>
    </location>
</feature>
<evidence type="ECO:0000256" key="1">
    <source>
        <dbReference type="SAM" id="Phobius"/>
    </source>
</evidence>
<reference evidence="2" key="1">
    <citation type="submission" date="2021-01" db="EMBL/GenBank/DDBJ databases">
        <authorList>
            <person name="Kaushik A."/>
        </authorList>
    </citation>
    <scope>NUCLEOTIDE SEQUENCE</scope>
    <source>
        <strain evidence="2">AG6-10EEA</strain>
    </source>
</reference>
<feature type="transmembrane region" description="Helical" evidence="1">
    <location>
        <begin position="65"/>
        <end position="84"/>
    </location>
</feature>
<dbReference type="AlphaFoldDB" id="A0A8H2X899"/>
<name>A0A8H2X899_9AGAM</name>
<evidence type="ECO:0008006" key="4">
    <source>
        <dbReference type="Google" id="ProtNLM"/>
    </source>
</evidence>
<feature type="transmembrane region" description="Helical" evidence="1">
    <location>
        <begin position="197"/>
        <end position="218"/>
    </location>
</feature>
<keyword evidence="1" id="KW-0812">Transmembrane</keyword>
<evidence type="ECO:0000313" key="2">
    <source>
        <dbReference type="EMBL" id="CAE6420466.1"/>
    </source>
</evidence>
<accession>A0A8H2X899</accession>
<feature type="transmembrane region" description="Helical" evidence="1">
    <location>
        <begin position="170"/>
        <end position="191"/>
    </location>
</feature>
<gene>
    <name evidence="2" type="ORF">RDB_LOCUS11549</name>
</gene>
<proteinExistence type="predicted"/>